<dbReference type="EMBL" id="VLLI01000008">
    <property type="protein sequence ID" value="TWI98886.1"/>
    <property type="molecule type" value="Genomic_DNA"/>
</dbReference>
<keyword evidence="2" id="KW-1185">Reference proteome</keyword>
<dbReference type="AlphaFoldDB" id="A0A562U0L6"/>
<protein>
    <submittedName>
        <fullName evidence="1">Lactobin A/cerein 7B family class IIb bacteriocin</fullName>
    </submittedName>
</protein>
<dbReference type="NCBIfam" id="TIGR01847">
    <property type="entry name" value="bacteriocin_sig"/>
    <property type="match status" value="1"/>
</dbReference>
<accession>A0A562U0L6</accession>
<dbReference type="Proteomes" id="UP000317010">
    <property type="component" value="Unassembled WGS sequence"/>
</dbReference>
<dbReference type="InterPro" id="IPR010133">
    <property type="entry name" value="Bacteriocin_signal_seq"/>
</dbReference>
<comment type="caution">
    <text evidence="1">The sequence shown here is derived from an EMBL/GenBank/DDBJ whole genome shotgun (WGS) entry which is preliminary data.</text>
</comment>
<organism evidence="1 2">
    <name type="scientific">Mucilaginibacter frigoritolerans</name>
    <dbReference type="NCBI Taxonomy" id="652788"/>
    <lineage>
        <taxon>Bacteria</taxon>
        <taxon>Pseudomonadati</taxon>
        <taxon>Bacteroidota</taxon>
        <taxon>Sphingobacteriia</taxon>
        <taxon>Sphingobacteriales</taxon>
        <taxon>Sphingobacteriaceae</taxon>
        <taxon>Mucilaginibacter</taxon>
    </lineage>
</organism>
<reference evidence="1 2" key="1">
    <citation type="submission" date="2019-07" db="EMBL/GenBank/DDBJ databases">
        <title>Genomic Encyclopedia of Archaeal and Bacterial Type Strains, Phase II (KMG-II): from individual species to whole genera.</title>
        <authorList>
            <person name="Goeker M."/>
        </authorList>
    </citation>
    <scope>NUCLEOTIDE SEQUENCE [LARGE SCALE GENOMIC DNA]</scope>
    <source>
        <strain evidence="1 2">ATCC BAA-1854</strain>
    </source>
</reference>
<evidence type="ECO:0000313" key="1">
    <source>
        <dbReference type="EMBL" id="TWI98886.1"/>
    </source>
</evidence>
<sequence>MKTNLGKPLTKKEMKEIQGGKYPGCAGVGQPGVAYIQGCCSGLLPCGGPNGLFCEADCA</sequence>
<name>A0A562U0L6_9SPHI</name>
<dbReference type="InterPro" id="IPR023991">
    <property type="entry name" value="Bacteriocin_IIb_lactobn/cerein"/>
</dbReference>
<dbReference type="NCBIfam" id="TIGR03949">
    <property type="entry name" value="bact_IIb_cerein"/>
    <property type="match status" value="1"/>
</dbReference>
<evidence type="ECO:0000313" key="2">
    <source>
        <dbReference type="Proteomes" id="UP000317010"/>
    </source>
</evidence>
<dbReference type="RefSeq" id="WP_144913874.1">
    <property type="nucleotide sequence ID" value="NZ_VLLI01000008.1"/>
</dbReference>
<proteinExistence type="predicted"/>
<gene>
    <name evidence="1" type="ORF">JN11_03075</name>
</gene>
<dbReference type="OrthoDB" id="802638at2"/>